<dbReference type="PANTHER" id="PTHR48098:SF1">
    <property type="entry name" value="DIACYLGLYCEROL ACYLTRANSFERASE_MYCOLYLTRANSFERASE AG85A"/>
    <property type="match status" value="1"/>
</dbReference>
<reference evidence="1 2" key="1">
    <citation type="journal article" date="2011" name="Genome Res.">
        <title>Chromosome and gene copy number variation allow major structural change between species and strains of Leishmania.</title>
        <authorList>
            <person name="Rogers M.B."/>
            <person name="Hilley J.D."/>
            <person name="Dickens N.J."/>
            <person name="Wilkes J."/>
            <person name="Bates P.A."/>
            <person name="Depledge D.P."/>
            <person name="Harris D."/>
            <person name="Her Y."/>
            <person name="Herzyk P."/>
            <person name="Imamura H."/>
            <person name="Otto T.D."/>
            <person name="Sanders M."/>
            <person name="Seeger K."/>
            <person name="Dujardin J.C."/>
            <person name="Berriman M."/>
            <person name="Smith D.F."/>
            <person name="Hertz-Fowler C."/>
            <person name="Mottram J.C."/>
        </authorList>
    </citation>
    <scope>NUCLEOTIDE SEQUENCE [LARGE SCALE GENOMIC DNA]</scope>
    <source>
        <strain evidence="1 2">MHOM/GT/2001/U1103</strain>
    </source>
</reference>
<dbReference type="InterPro" id="IPR029058">
    <property type="entry name" value="AB_hydrolase_fold"/>
</dbReference>
<dbReference type="EMBL" id="FR799573">
    <property type="protein sequence ID" value="CBZ26685.1"/>
    <property type="molecule type" value="Genomic_DNA"/>
</dbReference>
<dbReference type="OMA" id="HFGWLAT"/>
<dbReference type="InterPro" id="IPR050583">
    <property type="entry name" value="Mycobacterial_A85_antigen"/>
</dbReference>
<evidence type="ECO:0000313" key="1">
    <source>
        <dbReference type="EMBL" id="CBZ26685.1"/>
    </source>
</evidence>
<evidence type="ECO:0000313" key="2">
    <source>
        <dbReference type="Proteomes" id="UP000007259"/>
    </source>
</evidence>
<name>E9AUQ6_LEIMU</name>
<dbReference type="GO" id="GO:0016798">
    <property type="term" value="F:hydrolase activity, acting on glycosyl bonds"/>
    <property type="evidence" value="ECO:0007669"/>
    <property type="project" value="UniProtKB-KW"/>
</dbReference>
<dbReference type="Pfam" id="PF00756">
    <property type="entry name" value="Esterase"/>
    <property type="match status" value="1"/>
</dbReference>
<dbReference type="Gene3D" id="3.40.50.1820">
    <property type="entry name" value="alpha/beta hydrolase"/>
    <property type="match status" value="1"/>
</dbReference>
<gene>
    <name evidence="1" type="ORF">LMXM_20_1170</name>
</gene>
<protein>
    <submittedName>
        <fullName evidence="1">Endo-1,4-beta-xylanase z-like protein</fullName>
    </submittedName>
</protein>
<dbReference type="AlphaFoldDB" id="E9AUQ6"/>
<keyword evidence="2" id="KW-1185">Reference proteome</keyword>
<dbReference type="VEuPathDB" id="TriTrypDB:LmxM.20.1170"/>
<dbReference type="Proteomes" id="UP000007259">
    <property type="component" value="Chromosome 20"/>
</dbReference>
<proteinExistence type="predicted"/>
<dbReference type="GO" id="GO:0016747">
    <property type="term" value="F:acyltransferase activity, transferring groups other than amino-acyl groups"/>
    <property type="evidence" value="ECO:0007669"/>
    <property type="project" value="TreeGrafter"/>
</dbReference>
<dbReference type="GO" id="GO:0045493">
    <property type="term" value="P:xylan catabolic process"/>
    <property type="evidence" value="ECO:0007669"/>
    <property type="project" value="UniProtKB-KW"/>
</dbReference>
<dbReference type="RefSeq" id="XP_003875179.1">
    <property type="nucleotide sequence ID" value="XM_003875130.1"/>
</dbReference>
<dbReference type="OrthoDB" id="2112891at2759"/>
<dbReference type="InterPro" id="IPR000801">
    <property type="entry name" value="Esterase-like"/>
</dbReference>
<dbReference type="KEGG" id="lmi:LMXM_20_1170"/>
<dbReference type="PhylomeDB" id="E9AUQ6"/>
<dbReference type="GeneID" id="13448770"/>
<accession>E9AUQ6</accession>
<sequence length="417" mass="45990">MSAIILTLAALATAPPSRTPATHLHSLSQATQPRQHQLLFQPREEGVAYSEDNNGTVHYRFYFPHASSVVVALVKVCLVNRDGGTVPVASIGVAVPMTKHQDGMWVGTMSAPVGLQCVVLMVDGNPVLTPYLSIGCLHGLQRANYIDVPPPNPNQCVYAVRPSVEHGIVAHNYLKSYTMDTIEEVLIYLPPSYHKASSATRHYPVLYLLHDDREYPVNCVQQGKVNVIADNLIADGKMTEMIIVMKSSASPGANGEFPPCDPAQLCEDLTEDIIPYVDNHYRTEADRDNRAIAGLYMGSIQVSRLCMTHHDLFAYAGMFSGFLSSNWNGFGTDSDHIEALRHDPSVFQAAMKVLFRCIGDDTTHRAAFEADDALLAELGVACERRIYVGSHSWEVWRQAAADFLPMLFKGPNFLPRH</sequence>
<dbReference type="SUPFAM" id="SSF53474">
    <property type="entry name" value="alpha/beta-Hydrolases"/>
    <property type="match status" value="1"/>
</dbReference>
<organism evidence="1 2">
    <name type="scientific">Leishmania mexicana (strain MHOM/GT/2001/U1103)</name>
    <dbReference type="NCBI Taxonomy" id="929439"/>
    <lineage>
        <taxon>Eukaryota</taxon>
        <taxon>Discoba</taxon>
        <taxon>Euglenozoa</taxon>
        <taxon>Kinetoplastea</taxon>
        <taxon>Metakinetoplastina</taxon>
        <taxon>Trypanosomatida</taxon>
        <taxon>Trypanosomatidae</taxon>
        <taxon>Leishmaniinae</taxon>
        <taxon>Leishmania</taxon>
    </lineage>
</organism>
<dbReference type="PANTHER" id="PTHR48098">
    <property type="entry name" value="ENTEROCHELIN ESTERASE-RELATED"/>
    <property type="match status" value="1"/>
</dbReference>